<dbReference type="Gene3D" id="1.20.120.450">
    <property type="entry name" value="dinb family like domain"/>
    <property type="match status" value="1"/>
</dbReference>
<keyword evidence="3" id="KW-1185">Reference proteome</keyword>
<name>A0A143QKN8_RHOFA</name>
<dbReference type="EMBL" id="CP015220">
    <property type="protein sequence ID" value="AMY22947.1"/>
    <property type="molecule type" value="Genomic_DNA"/>
</dbReference>
<dbReference type="Proteomes" id="UP000076038">
    <property type="component" value="Chromosome"/>
</dbReference>
<evidence type="ECO:0000259" key="1">
    <source>
        <dbReference type="Pfam" id="PF11716"/>
    </source>
</evidence>
<dbReference type="PATRIC" id="fig|1653479.3.peg.1665"/>
<dbReference type="OrthoDB" id="5185819at2"/>
<proteinExistence type="predicted"/>
<gene>
    <name evidence="2" type="ORF">A3Q41_01643</name>
</gene>
<dbReference type="NCBIfam" id="TIGR03086">
    <property type="entry name" value="TIGR03086 family metal-binding protein"/>
    <property type="match status" value="1"/>
</dbReference>
<dbReference type="GO" id="GO:0046872">
    <property type="term" value="F:metal ion binding"/>
    <property type="evidence" value="ECO:0007669"/>
    <property type="project" value="InterPro"/>
</dbReference>
<accession>A0A143QKN8</accession>
<dbReference type="InterPro" id="IPR034660">
    <property type="entry name" value="DinB/YfiT-like"/>
</dbReference>
<dbReference type="InterPro" id="IPR017520">
    <property type="entry name" value="CHP03086"/>
</dbReference>
<organism evidence="2 3">
    <name type="scientific">Rhodococcoides fascians</name>
    <name type="common">Rhodococcus fascians</name>
    <dbReference type="NCBI Taxonomy" id="1828"/>
    <lineage>
        <taxon>Bacteria</taxon>
        <taxon>Bacillati</taxon>
        <taxon>Actinomycetota</taxon>
        <taxon>Actinomycetes</taxon>
        <taxon>Mycobacteriales</taxon>
        <taxon>Nocardiaceae</taxon>
        <taxon>Rhodococcoides</taxon>
    </lineage>
</organism>
<protein>
    <recommendedName>
        <fullName evidence="1">Mycothiol-dependent maleylpyruvate isomerase metal-binding domain-containing protein</fullName>
    </recommendedName>
</protein>
<dbReference type="Pfam" id="PF11716">
    <property type="entry name" value="MDMPI_N"/>
    <property type="match status" value="1"/>
</dbReference>
<dbReference type="SUPFAM" id="SSF109854">
    <property type="entry name" value="DinB/YfiT-like putative metalloenzymes"/>
    <property type="match status" value="1"/>
</dbReference>
<feature type="domain" description="Mycothiol-dependent maleylpyruvate isomerase metal-binding" evidence="1">
    <location>
        <begin position="24"/>
        <end position="133"/>
    </location>
</feature>
<dbReference type="InterPro" id="IPR024344">
    <property type="entry name" value="MDMPI_metal-binding"/>
</dbReference>
<evidence type="ECO:0000313" key="3">
    <source>
        <dbReference type="Proteomes" id="UP000076038"/>
    </source>
</evidence>
<sequence>MNTIETTQQADPREVYFTSAAWVSGLLTGVRADQLDLPTPCDEFDVRTLAGHLVATVRRLIAIAELGSPDSVSPLCSDHDAASFDTSVTQARAAWADDELLDGPVAVPWGEVPGRSAVWGYARELLVHGWDLAVATGQPAHADPALVDPVAVELRALLPAESRVPGVPFGPIGEPRSEAGPLERLANFAGRSSDVWV</sequence>
<dbReference type="NCBIfam" id="TIGR03083">
    <property type="entry name" value="maleylpyruvate isomerase family mycothiol-dependent enzyme"/>
    <property type="match status" value="1"/>
</dbReference>
<dbReference type="InterPro" id="IPR017517">
    <property type="entry name" value="Maleyloyr_isom"/>
</dbReference>
<evidence type="ECO:0000313" key="2">
    <source>
        <dbReference type="EMBL" id="AMY22947.1"/>
    </source>
</evidence>
<dbReference type="RefSeq" id="WP_063216315.1">
    <property type="nucleotide sequence ID" value="NZ_CP015220.1"/>
</dbReference>
<reference evidence="3" key="2">
    <citation type="submission" date="2016-04" db="EMBL/GenBank/DDBJ databases">
        <title>Complete Genome and Plasmid Sequences for Rhodococcus fascians D188 and Draft Sequences for Rhodococcus spp. Isolates PBTS 1 and PBTS 2.</title>
        <authorList>
            <person name="Stamer R."/>
            <person name="Vereecke D."/>
            <person name="Zhang Y."/>
            <person name="Schilkey F."/>
            <person name="Devitt N."/>
            <person name="Randall J."/>
        </authorList>
    </citation>
    <scope>NUCLEOTIDE SEQUENCE [LARGE SCALE GENOMIC DNA]</scope>
    <source>
        <strain evidence="3">PBTS2</strain>
    </source>
</reference>
<dbReference type="KEGG" id="rhs:A3Q41_01643"/>
<reference evidence="2 3" key="1">
    <citation type="journal article" date="2016" name="Genome Announc.">
        <title>Complete Genome and Plasmid Sequences for Rhodococcus fascians D188 and Draft Sequences for Rhodococcus Isolates PBTS 1 and PBTS 2.</title>
        <authorList>
            <person name="Stamler R.A."/>
            <person name="Vereecke D."/>
            <person name="Zhang Y."/>
            <person name="Schilkey F."/>
            <person name="Devitt N."/>
            <person name="Randall J.J."/>
        </authorList>
    </citation>
    <scope>NUCLEOTIDE SEQUENCE [LARGE SCALE GENOMIC DNA]</scope>
    <source>
        <strain evidence="2 3">PBTS2</strain>
    </source>
</reference>
<dbReference type="AlphaFoldDB" id="A0A143QKN8"/>